<reference evidence="1 2" key="1">
    <citation type="journal article" date="2005" name="Nature">
        <title>The map-based sequence of the rice genome.</title>
        <authorList>
            <consortium name="International rice genome sequencing project (IRGSP)"/>
            <person name="Matsumoto T."/>
            <person name="Wu J."/>
            <person name="Kanamori H."/>
            <person name="Katayose Y."/>
            <person name="Fujisawa M."/>
            <person name="Namiki N."/>
            <person name="Mizuno H."/>
            <person name="Yamamoto K."/>
            <person name="Antonio B.A."/>
            <person name="Baba T."/>
            <person name="Sakata K."/>
            <person name="Nagamura Y."/>
            <person name="Aoki H."/>
            <person name="Arikawa K."/>
            <person name="Arita K."/>
            <person name="Bito T."/>
            <person name="Chiden Y."/>
            <person name="Fujitsuka N."/>
            <person name="Fukunaka R."/>
            <person name="Hamada M."/>
            <person name="Harada C."/>
            <person name="Hayashi A."/>
            <person name="Hijishita S."/>
            <person name="Honda M."/>
            <person name="Hosokawa S."/>
            <person name="Ichikawa Y."/>
            <person name="Idonuma A."/>
            <person name="Iijima M."/>
            <person name="Ikeda M."/>
            <person name="Ikeno M."/>
            <person name="Ito K."/>
            <person name="Ito S."/>
            <person name="Ito T."/>
            <person name="Ito Y."/>
            <person name="Ito Y."/>
            <person name="Iwabuchi A."/>
            <person name="Kamiya K."/>
            <person name="Karasawa W."/>
            <person name="Kurita K."/>
            <person name="Katagiri S."/>
            <person name="Kikuta A."/>
            <person name="Kobayashi H."/>
            <person name="Kobayashi N."/>
            <person name="Machita K."/>
            <person name="Maehara T."/>
            <person name="Masukawa M."/>
            <person name="Mizubayashi T."/>
            <person name="Mukai Y."/>
            <person name="Nagasaki H."/>
            <person name="Nagata Y."/>
            <person name="Naito S."/>
            <person name="Nakashima M."/>
            <person name="Nakama Y."/>
            <person name="Nakamichi Y."/>
            <person name="Nakamura M."/>
            <person name="Meguro A."/>
            <person name="Negishi M."/>
            <person name="Ohta I."/>
            <person name="Ohta T."/>
            <person name="Okamoto M."/>
            <person name="Ono N."/>
            <person name="Saji S."/>
            <person name="Sakaguchi M."/>
            <person name="Sakai K."/>
            <person name="Shibata M."/>
            <person name="Shimokawa T."/>
            <person name="Song J."/>
            <person name="Takazaki Y."/>
            <person name="Terasawa K."/>
            <person name="Tsugane M."/>
            <person name="Tsuji K."/>
            <person name="Ueda S."/>
            <person name="Waki K."/>
            <person name="Yamagata H."/>
            <person name="Yamamoto M."/>
            <person name="Yamamoto S."/>
            <person name="Yamane H."/>
            <person name="Yoshiki S."/>
            <person name="Yoshihara R."/>
            <person name="Yukawa K."/>
            <person name="Zhong H."/>
            <person name="Yano M."/>
            <person name="Yuan Q."/>
            <person name="Ouyang S."/>
            <person name="Liu J."/>
            <person name="Jones K.M."/>
            <person name="Gansberger K."/>
            <person name="Moffat K."/>
            <person name="Hill J."/>
            <person name="Bera J."/>
            <person name="Fadrosh D."/>
            <person name="Jin S."/>
            <person name="Johri S."/>
            <person name="Kim M."/>
            <person name="Overton L."/>
            <person name="Reardon M."/>
            <person name="Tsitrin T."/>
            <person name="Vuong H."/>
            <person name="Weaver B."/>
            <person name="Ciecko A."/>
            <person name="Tallon L."/>
            <person name="Jackson J."/>
            <person name="Pai G."/>
            <person name="Aken S.V."/>
            <person name="Utterback T."/>
            <person name="Reidmuller S."/>
            <person name="Feldblyum T."/>
            <person name="Hsiao J."/>
            <person name="Zismann V."/>
            <person name="Iobst S."/>
            <person name="de Vazeille A.R."/>
            <person name="Buell C.R."/>
            <person name="Ying K."/>
            <person name="Li Y."/>
            <person name="Lu T."/>
            <person name="Huang Y."/>
            <person name="Zhao Q."/>
            <person name="Feng Q."/>
            <person name="Zhang L."/>
            <person name="Zhu J."/>
            <person name="Weng Q."/>
            <person name="Mu J."/>
            <person name="Lu Y."/>
            <person name="Fan D."/>
            <person name="Liu Y."/>
            <person name="Guan J."/>
            <person name="Zhang Y."/>
            <person name="Yu S."/>
            <person name="Liu X."/>
            <person name="Zhang Y."/>
            <person name="Hong G."/>
            <person name="Han B."/>
            <person name="Choisne N."/>
            <person name="Demange N."/>
            <person name="Orjeda G."/>
            <person name="Samain S."/>
            <person name="Cattolico L."/>
            <person name="Pelletier E."/>
            <person name="Couloux A."/>
            <person name="Segurens B."/>
            <person name="Wincker P."/>
            <person name="D'Hont A."/>
            <person name="Scarpelli C."/>
            <person name="Weissenbach J."/>
            <person name="Salanoubat M."/>
            <person name="Quetier F."/>
            <person name="Yu Y."/>
            <person name="Kim H.R."/>
            <person name="Rambo T."/>
            <person name="Currie J."/>
            <person name="Collura K."/>
            <person name="Luo M."/>
            <person name="Yang T."/>
            <person name="Ammiraju J.S.S."/>
            <person name="Engler F."/>
            <person name="Soderlund C."/>
            <person name="Wing R.A."/>
            <person name="Palmer L.E."/>
            <person name="de la Bastide M."/>
            <person name="Spiegel L."/>
            <person name="Nascimento L."/>
            <person name="Zutavern T."/>
            <person name="O'Shaughnessy A."/>
            <person name="Dike S."/>
            <person name="Dedhia N."/>
            <person name="Preston R."/>
            <person name="Balija V."/>
            <person name="McCombie W.R."/>
            <person name="Chow T."/>
            <person name="Chen H."/>
            <person name="Chung M."/>
            <person name="Chen C."/>
            <person name="Shaw J."/>
            <person name="Wu H."/>
            <person name="Hsiao K."/>
            <person name="Chao Y."/>
            <person name="Chu M."/>
            <person name="Cheng C."/>
            <person name="Hour A."/>
            <person name="Lee P."/>
            <person name="Lin S."/>
            <person name="Lin Y."/>
            <person name="Liou J."/>
            <person name="Liu S."/>
            <person name="Hsing Y."/>
            <person name="Raghuvanshi S."/>
            <person name="Mohanty A."/>
            <person name="Bharti A.K."/>
            <person name="Gaur A."/>
            <person name="Gupta V."/>
            <person name="Kumar D."/>
            <person name="Ravi V."/>
            <person name="Vij S."/>
            <person name="Kapur A."/>
            <person name="Khurana P."/>
            <person name="Khurana P."/>
            <person name="Khurana J.P."/>
            <person name="Tyagi A.K."/>
            <person name="Gaikwad K."/>
            <person name="Singh A."/>
            <person name="Dalal V."/>
            <person name="Srivastava S."/>
            <person name="Dixit A."/>
            <person name="Pal A.K."/>
            <person name="Ghazi I.A."/>
            <person name="Yadav M."/>
            <person name="Pandit A."/>
            <person name="Bhargava A."/>
            <person name="Sureshbabu K."/>
            <person name="Batra K."/>
            <person name="Sharma T.R."/>
            <person name="Mohapatra T."/>
            <person name="Singh N.K."/>
            <person name="Messing J."/>
            <person name="Nelson A.B."/>
            <person name="Fuks G."/>
            <person name="Kavchok S."/>
            <person name="Keizer G."/>
            <person name="Linton E."/>
            <person name="Llaca V."/>
            <person name="Song R."/>
            <person name="Tanyolac B."/>
            <person name="Young S."/>
            <person name="Ho-Il K."/>
            <person name="Hahn J.H."/>
            <person name="Sangsakoo G."/>
            <person name="Vanavichit A."/>
            <person name="de Mattos Luiz.A.T."/>
            <person name="Zimmer P.D."/>
            <person name="Malone G."/>
            <person name="Dellagostin O."/>
            <person name="de Oliveira A.C."/>
            <person name="Bevan M."/>
            <person name="Bancroft I."/>
            <person name="Minx P."/>
            <person name="Cordum H."/>
            <person name="Wilson R."/>
            <person name="Cheng Z."/>
            <person name="Jin W."/>
            <person name="Jiang J."/>
            <person name="Leong S.A."/>
            <person name="Iwama H."/>
            <person name="Gojobori T."/>
            <person name="Itoh T."/>
            <person name="Niimura Y."/>
            <person name="Fujii Y."/>
            <person name="Habara T."/>
            <person name="Sakai H."/>
            <person name="Sato Y."/>
            <person name="Wilson G."/>
            <person name="Kumar K."/>
            <person name="McCouch S."/>
            <person name="Juretic N."/>
            <person name="Hoen D."/>
            <person name="Wright S."/>
            <person name="Bruskiewich R."/>
            <person name="Bureau T."/>
            <person name="Miyao A."/>
            <person name="Hirochika H."/>
            <person name="Nishikawa T."/>
            <person name="Kadowaki K."/>
            <person name="Sugiura M."/>
            <person name="Burr B."/>
            <person name="Sasaki T."/>
        </authorList>
    </citation>
    <scope>NUCLEOTIDE SEQUENCE [LARGE SCALE GENOMIC DNA]</scope>
    <source>
        <strain evidence="2">cv. Nipponbare</strain>
    </source>
</reference>
<accession>A0A0N7KE91</accession>
<dbReference type="OMA" id="AGAFIQM"/>
<dbReference type="KEGG" id="dosa:Os01g0902000"/>
<evidence type="ECO:0000313" key="2">
    <source>
        <dbReference type="Proteomes" id="UP000000763"/>
    </source>
</evidence>
<organism evidence="1 2">
    <name type="scientific">Oryza sativa subsp. japonica</name>
    <name type="common">Rice</name>
    <dbReference type="NCBI Taxonomy" id="39947"/>
    <lineage>
        <taxon>Eukaryota</taxon>
        <taxon>Viridiplantae</taxon>
        <taxon>Streptophyta</taxon>
        <taxon>Embryophyta</taxon>
        <taxon>Tracheophyta</taxon>
        <taxon>Spermatophyta</taxon>
        <taxon>Magnoliopsida</taxon>
        <taxon>Liliopsida</taxon>
        <taxon>Poales</taxon>
        <taxon>Poaceae</taxon>
        <taxon>BOP clade</taxon>
        <taxon>Oryzoideae</taxon>
        <taxon>Oryzeae</taxon>
        <taxon>Oryzinae</taxon>
        <taxon>Oryza</taxon>
        <taxon>Oryza sativa</taxon>
    </lineage>
</organism>
<protein>
    <submittedName>
        <fullName evidence="1">Os01g0902000 protein</fullName>
    </submittedName>
</protein>
<name>A0A0N7KE91_ORYSJ</name>
<gene>
    <name evidence="1" type="ordered locus">Os01g0902000</name>
</gene>
<dbReference type="Proteomes" id="UP000000763">
    <property type="component" value="Chromosome 1"/>
</dbReference>
<evidence type="ECO:0000313" key="1">
    <source>
        <dbReference type="EMBL" id="BAF07029.1"/>
    </source>
</evidence>
<sequence>MSGPPRYLELQHKENVVTTAEVFIQTQWLYLQHVMRCRQKVWQTGTPIQVAHRDQISLRHPDAGSATLERHLGGSGNCQQCAVQTCMCPPCVHLHRVLRLYDRVHDH</sequence>
<dbReference type="AlphaFoldDB" id="A0A0N7KE91"/>
<reference evidence="2" key="2">
    <citation type="journal article" date="2008" name="Nucleic Acids Res.">
        <title>The rice annotation project database (RAP-DB): 2008 update.</title>
        <authorList>
            <consortium name="The rice annotation project (RAP)"/>
        </authorList>
    </citation>
    <scope>GENOME REANNOTATION</scope>
    <source>
        <strain evidence="2">cv. Nipponbare</strain>
    </source>
</reference>
<dbReference type="Gramene" id="Os01t0902000-01">
    <property type="protein sequence ID" value="Os01t0902000-01"/>
    <property type="gene ID" value="Os01g0902000"/>
</dbReference>
<proteinExistence type="predicted"/>
<dbReference type="EMBL" id="AP008207">
    <property type="protein sequence ID" value="BAF07029.1"/>
    <property type="molecule type" value="Genomic_DNA"/>
</dbReference>